<dbReference type="PROSITE" id="PS51318">
    <property type="entry name" value="TAT"/>
    <property type="match status" value="1"/>
</dbReference>
<reference evidence="6 7" key="1">
    <citation type="submission" date="2016-11" db="EMBL/GenBank/DDBJ databases">
        <authorList>
            <person name="Jaros S."/>
            <person name="Januszkiewicz K."/>
            <person name="Wedrychowicz H."/>
        </authorList>
    </citation>
    <scope>NUCLEOTIDE SEQUENCE [LARGE SCALE GENOMIC DNA]</scope>
    <source>
        <strain evidence="6 7">DSM 10502</strain>
    </source>
</reference>
<sequence>MSNFPKMNRRDFIKTATMGFFAAGTLGFLPYEKVFAADSLSVKTRYGTFNGFQGKNGVSTWLGIPYAKPPVKKLRWRAPEALKPSDKTFDAKKFGYAAMQVDDAQELASKNPQSEDCLTLNIWTRGGKKNKPVMVFVHGGGFQSGGSSDPSYDGANIAAAYDVVVVSFNYRINVLGFVNFSSIDPSYEDSGYLGIKDQVAALKWVKENIAEFGGNPDNITIFGESAGAISNMMLAVLPAAKGLFQKTIPQSANSYMYNTPESSAQVAETYLKLSGEKNMSGLMKKTSAELVELYVKVKNARAAETVRDYLPTCDGKYLPANPFKALKKGGAKGIKFLTGTTADEWRYWLLYMDNFFEILHQDYPKLSPVMQKYTAKSANAAQVSEEIYKTWLNGRPHTEELFATFANQLDWRVGQELASEYQSSFGDVYYYLFSEQSADERLRSCHAIDLPYTFNTPCALAPNPSPQLIRQIQASWTAFAATGSPDNEFIPHWKKYTAANRWTMELNSKGCMCHNDLNTKALQDLRYIYET</sequence>
<feature type="active site" description="Charge relay system" evidence="3">
    <location>
        <position position="344"/>
    </location>
</feature>
<name>A0A1M4S7I2_9FIRM</name>
<dbReference type="InterPro" id="IPR002018">
    <property type="entry name" value="CarbesteraseB"/>
</dbReference>
<feature type="active site" description="Charge relay system" evidence="3">
    <location>
        <position position="446"/>
    </location>
</feature>
<keyword evidence="2 4" id="KW-0378">Hydrolase</keyword>
<dbReference type="Proteomes" id="UP000184404">
    <property type="component" value="Unassembled WGS sequence"/>
</dbReference>
<evidence type="ECO:0000259" key="5">
    <source>
        <dbReference type="Pfam" id="PF00135"/>
    </source>
</evidence>
<dbReference type="Pfam" id="PF00135">
    <property type="entry name" value="COesterase"/>
    <property type="match status" value="1"/>
</dbReference>
<dbReference type="AlphaFoldDB" id="A0A1M4S7I2"/>
<dbReference type="STRING" id="1123243.SAMN02745190_00007"/>
<evidence type="ECO:0000256" key="3">
    <source>
        <dbReference type="PIRSR" id="PIRSR600997-1"/>
    </source>
</evidence>
<protein>
    <recommendedName>
        <fullName evidence="4">Carboxylic ester hydrolase</fullName>
        <ecNumber evidence="4">3.1.1.-</ecNumber>
    </recommendedName>
</protein>
<dbReference type="InterPro" id="IPR019819">
    <property type="entry name" value="Carboxylesterase_B_CS"/>
</dbReference>
<evidence type="ECO:0000256" key="2">
    <source>
        <dbReference type="ARBA" id="ARBA00022801"/>
    </source>
</evidence>
<dbReference type="InterPro" id="IPR050309">
    <property type="entry name" value="Type-B_Carboxylest/Lipase"/>
</dbReference>
<dbReference type="PRINTS" id="PR00878">
    <property type="entry name" value="CHOLNESTRASE"/>
</dbReference>
<dbReference type="RefSeq" id="WP_072934150.1">
    <property type="nucleotide sequence ID" value="NZ_FQUG01000002.1"/>
</dbReference>
<proteinExistence type="inferred from homology"/>
<dbReference type="GO" id="GO:0004104">
    <property type="term" value="F:cholinesterase activity"/>
    <property type="evidence" value="ECO:0007669"/>
    <property type="project" value="InterPro"/>
</dbReference>
<accession>A0A1M4S7I2</accession>
<feature type="domain" description="Carboxylesterase type B" evidence="5">
    <location>
        <begin position="39"/>
        <end position="521"/>
    </location>
</feature>
<dbReference type="InterPro" id="IPR000997">
    <property type="entry name" value="Cholinesterase"/>
</dbReference>
<evidence type="ECO:0000256" key="4">
    <source>
        <dbReference type="RuleBase" id="RU361235"/>
    </source>
</evidence>
<dbReference type="PANTHER" id="PTHR11559">
    <property type="entry name" value="CARBOXYLESTERASE"/>
    <property type="match status" value="1"/>
</dbReference>
<dbReference type="PROSITE" id="PS00941">
    <property type="entry name" value="CARBOXYLESTERASE_B_2"/>
    <property type="match status" value="1"/>
</dbReference>
<keyword evidence="7" id="KW-1185">Reference proteome</keyword>
<evidence type="ECO:0000256" key="1">
    <source>
        <dbReference type="ARBA" id="ARBA00005964"/>
    </source>
</evidence>
<dbReference type="InterPro" id="IPR019826">
    <property type="entry name" value="Carboxylesterase_B_AS"/>
</dbReference>
<evidence type="ECO:0000313" key="7">
    <source>
        <dbReference type="Proteomes" id="UP000184404"/>
    </source>
</evidence>
<dbReference type="EC" id="3.1.1.-" evidence="4"/>
<dbReference type="PROSITE" id="PS00122">
    <property type="entry name" value="CARBOXYLESTERASE_B_1"/>
    <property type="match status" value="1"/>
</dbReference>
<comment type="similarity">
    <text evidence="1 4">Belongs to the type-B carboxylesterase/lipase family.</text>
</comment>
<feature type="active site" description="Acyl-ester intermediate" evidence="3">
    <location>
        <position position="225"/>
    </location>
</feature>
<dbReference type="Gene3D" id="3.40.50.1820">
    <property type="entry name" value="alpha/beta hydrolase"/>
    <property type="match status" value="1"/>
</dbReference>
<dbReference type="InterPro" id="IPR006311">
    <property type="entry name" value="TAT_signal"/>
</dbReference>
<gene>
    <name evidence="6" type="ORF">SAMN02745190_00007</name>
</gene>
<dbReference type="SUPFAM" id="SSF53474">
    <property type="entry name" value="alpha/beta-Hydrolases"/>
    <property type="match status" value="1"/>
</dbReference>
<dbReference type="ESTHER" id="9firm-a0a1m4s7i2">
    <property type="family name" value="Carb_B_Bacteria"/>
</dbReference>
<evidence type="ECO:0000313" key="6">
    <source>
        <dbReference type="EMBL" id="SHE28174.1"/>
    </source>
</evidence>
<dbReference type="EMBL" id="FQUG01000002">
    <property type="protein sequence ID" value="SHE28174.1"/>
    <property type="molecule type" value="Genomic_DNA"/>
</dbReference>
<dbReference type="OrthoDB" id="24847at2"/>
<dbReference type="InterPro" id="IPR029058">
    <property type="entry name" value="AB_hydrolase_fold"/>
</dbReference>
<organism evidence="6 7">
    <name type="scientific">Schwartzia succinivorans DSM 10502</name>
    <dbReference type="NCBI Taxonomy" id="1123243"/>
    <lineage>
        <taxon>Bacteria</taxon>
        <taxon>Bacillati</taxon>
        <taxon>Bacillota</taxon>
        <taxon>Negativicutes</taxon>
        <taxon>Selenomonadales</taxon>
        <taxon>Selenomonadaceae</taxon>
        <taxon>Schwartzia</taxon>
    </lineage>
</organism>